<keyword evidence="3" id="KW-1185">Reference proteome</keyword>
<dbReference type="AlphaFoldDB" id="A0AAV3AS69"/>
<feature type="region of interest" description="Disordered" evidence="1">
    <location>
        <begin position="39"/>
        <end position="58"/>
    </location>
</feature>
<sequence>MEERHMMYATERRNDLLSRLHLAAENSDVLQMVSRNTAMHKQPVNPNEHRLSFIPKPPSENTEKYAAIRTFIYKEDRTRRSLGKLKEDNNILLL</sequence>
<dbReference type="EMBL" id="DYDO01000004">
    <property type="protein sequence ID" value="DBA27306.1"/>
    <property type="molecule type" value="Genomic_DNA"/>
</dbReference>
<evidence type="ECO:0000256" key="1">
    <source>
        <dbReference type="SAM" id="MobiDB-lite"/>
    </source>
</evidence>
<comment type="caution">
    <text evidence="2">The sequence shown here is derived from an EMBL/GenBank/DDBJ whole genome shotgun (WGS) entry which is preliminary data.</text>
</comment>
<evidence type="ECO:0000313" key="2">
    <source>
        <dbReference type="EMBL" id="DBA27306.1"/>
    </source>
</evidence>
<organism evidence="2 3">
    <name type="scientific">Pyxicephalus adspersus</name>
    <name type="common">African bullfrog</name>
    <dbReference type="NCBI Taxonomy" id="30357"/>
    <lineage>
        <taxon>Eukaryota</taxon>
        <taxon>Metazoa</taxon>
        <taxon>Chordata</taxon>
        <taxon>Craniata</taxon>
        <taxon>Vertebrata</taxon>
        <taxon>Euteleostomi</taxon>
        <taxon>Amphibia</taxon>
        <taxon>Batrachia</taxon>
        <taxon>Anura</taxon>
        <taxon>Neobatrachia</taxon>
        <taxon>Ranoidea</taxon>
        <taxon>Pyxicephalidae</taxon>
        <taxon>Pyxicephalinae</taxon>
        <taxon>Pyxicephalus</taxon>
    </lineage>
</organism>
<accession>A0AAV3AS69</accession>
<reference evidence="2" key="1">
    <citation type="thesis" date="2020" institute="ProQuest LLC" country="789 East Eisenhower Parkway, Ann Arbor, MI, USA">
        <title>Comparative Genomics and Chromosome Evolution.</title>
        <authorList>
            <person name="Mudd A.B."/>
        </authorList>
    </citation>
    <scope>NUCLEOTIDE SEQUENCE</scope>
    <source>
        <strain evidence="2">1538</strain>
        <tissue evidence="2">Blood</tissue>
    </source>
</reference>
<proteinExistence type="predicted"/>
<gene>
    <name evidence="2" type="ORF">GDO54_011468</name>
</gene>
<name>A0AAV3AS69_PYXAD</name>
<dbReference type="Proteomes" id="UP001181693">
    <property type="component" value="Unassembled WGS sequence"/>
</dbReference>
<protein>
    <submittedName>
        <fullName evidence="2">Uncharacterized protein</fullName>
    </submittedName>
</protein>
<evidence type="ECO:0000313" key="3">
    <source>
        <dbReference type="Proteomes" id="UP001181693"/>
    </source>
</evidence>